<proteinExistence type="predicted"/>
<keyword evidence="2" id="KW-1185">Reference proteome</keyword>
<sequence>MFFQRWLARLRYKKRLKSLNKPFGKNAYKLDTSLTRAGKNKQLEALLVKKRKTIDCVGYPFVLPKGPQGSKRIVLYDTYYCIFPPPAEIISTTAFIDNTNNQESILMSYSSWLKKIRDPPLHANLTGTLKREDKVIVQRDTVVALNNFLITNKFVYGGHVLSADDDDGDPKVTLIYYRSQPMCETGIVLDPNLFFLRESQEDTTTSCHVSDQWVGEIVSSLELAKKGVDTDIMTGVPLDKVLYATVTASLGHAFHTRQSHMQIE</sequence>
<dbReference type="AlphaFoldDB" id="A0AAE1D5H0"/>
<organism evidence="1 2">
    <name type="scientific">Elysia crispata</name>
    <name type="common">lettuce slug</name>
    <dbReference type="NCBI Taxonomy" id="231223"/>
    <lineage>
        <taxon>Eukaryota</taxon>
        <taxon>Metazoa</taxon>
        <taxon>Spiralia</taxon>
        <taxon>Lophotrochozoa</taxon>
        <taxon>Mollusca</taxon>
        <taxon>Gastropoda</taxon>
        <taxon>Heterobranchia</taxon>
        <taxon>Euthyneura</taxon>
        <taxon>Panpulmonata</taxon>
        <taxon>Sacoglossa</taxon>
        <taxon>Placobranchoidea</taxon>
        <taxon>Plakobranchidae</taxon>
        <taxon>Elysia</taxon>
    </lineage>
</organism>
<reference evidence="1" key="1">
    <citation type="journal article" date="2023" name="G3 (Bethesda)">
        <title>A reference genome for the long-term kleptoplast-retaining sea slug Elysia crispata morphotype clarki.</title>
        <authorList>
            <person name="Eastman K.E."/>
            <person name="Pendleton A.L."/>
            <person name="Shaikh M.A."/>
            <person name="Suttiyut T."/>
            <person name="Ogas R."/>
            <person name="Tomko P."/>
            <person name="Gavelis G."/>
            <person name="Widhalm J.R."/>
            <person name="Wisecaver J.H."/>
        </authorList>
    </citation>
    <scope>NUCLEOTIDE SEQUENCE</scope>
    <source>
        <strain evidence="1">ECLA1</strain>
    </source>
</reference>
<name>A0AAE1D5H0_9GAST</name>
<evidence type="ECO:0000313" key="1">
    <source>
        <dbReference type="EMBL" id="KAK3757168.1"/>
    </source>
</evidence>
<comment type="caution">
    <text evidence="1">The sequence shown here is derived from an EMBL/GenBank/DDBJ whole genome shotgun (WGS) entry which is preliminary data.</text>
</comment>
<evidence type="ECO:0000313" key="2">
    <source>
        <dbReference type="Proteomes" id="UP001283361"/>
    </source>
</evidence>
<dbReference type="Proteomes" id="UP001283361">
    <property type="component" value="Unassembled WGS sequence"/>
</dbReference>
<dbReference type="EMBL" id="JAWDGP010005406">
    <property type="protein sequence ID" value="KAK3757168.1"/>
    <property type="molecule type" value="Genomic_DNA"/>
</dbReference>
<gene>
    <name evidence="1" type="ORF">RRG08_061453</name>
</gene>
<accession>A0AAE1D5H0</accession>
<protein>
    <submittedName>
        <fullName evidence="1">Uncharacterized protein</fullName>
    </submittedName>
</protein>